<name>A0A0C1G931_9SPHI</name>
<accession>A0A0C1G931</accession>
<reference evidence="1 2" key="1">
    <citation type="submission" date="2014-10" db="EMBL/GenBank/DDBJ databases">
        <title>Pedobacter Kyungheensis.</title>
        <authorList>
            <person name="Anderson B.M."/>
            <person name="Newman J.D."/>
        </authorList>
    </citation>
    <scope>NUCLEOTIDE SEQUENCE [LARGE SCALE GENOMIC DNA]</scope>
    <source>
        <strain evidence="1 2">KACC 16221</strain>
    </source>
</reference>
<dbReference type="RefSeq" id="WP_039471286.1">
    <property type="nucleotide sequence ID" value="NZ_JSYN01000002.1"/>
</dbReference>
<sequence length="150" mass="17810">MLWVKNYLMVIRLIQVVDKFINNLATGLLTLLIMSSEYKVIHLFENPDLIIMKINPKEFPLATETWDMYHWLYFDKLSGCLLKLWFHSSDSSTEIEERYFEQGYLKFSETEATFIEKFNSSQHKLVNYSRRPVSPEVQELIDGYLKQPMG</sequence>
<proteinExistence type="predicted"/>
<keyword evidence="2" id="KW-1185">Reference proteome</keyword>
<dbReference type="AlphaFoldDB" id="A0A0C1G931"/>
<evidence type="ECO:0000313" key="2">
    <source>
        <dbReference type="Proteomes" id="UP000031246"/>
    </source>
</evidence>
<organism evidence="1 2">
    <name type="scientific">Pedobacter kyungheensis</name>
    <dbReference type="NCBI Taxonomy" id="1069985"/>
    <lineage>
        <taxon>Bacteria</taxon>
        <taxon>Pseudomonadati</taxon>
        <taxon>Bacteroidota</taxon>
        <taxon>Sphingobacteriia</taxon>
        <taxon>Sphingobacteriales</taxon>
        <taxon>Sphingobacteriaceae</taxon>
        <taxon>Pedobacter</taxon>
    </lineage>
</organism>
<dbReference type="Proteomes" id="UP000031246">
    <property type="component" value="Unassembled WGS sequence"/>
</dbReference>
<protein>
    <submittedName>
        <fullName evidence="1">Uncharacterized protein</fullName>
    </submittedName>
</protein>
<comment type="caution">
    <text evidence="1">The sequence shown here is derived from an EMBL/GenBank/DDBJ whole genome shotgun (WGS) entry which is preliminary data.</text>
</comment>
<dbReference type="EMBL" id="JSYN01000002">
    <property type="protein sequence ID" value="KIA96599.1"/>
    <property type="molecule type" value="Genomic_DNA"/>
</dbReference>
<dbReference type="OrthoDB" id="997000at2"/>
<evidence type="ECO:0000313" key="1">
    <source>
        <dbReference type="EMBL" id="KIA96599.1"/>
    </source>
</evidence>
<gene>
    <name evidence="1" type="ORF">OC25_02370</name>
</gene>